<proteinExistence type="predicted"/>
<gene>
    <name evidence="2" type="ORF">J4051_04435</name>
</gene>
<organism evidence="2 3">
    <name type="scientific">Gelidibacter pelagius</name>
    <dbReference type="NCBI Taxonomy" id="2819985"/>
    <lineage>
        <taxon>Bacteria</taxon>
        <taxon>Pseudomonadati</taxon>
        <taxon>Bacteroidota</taxon>
        <taxon>Flavobacteriia</taxon>
        <taxon>Flavobacteriales</taxon>
        <taxon>Flavobacteriaceae</taxon>
        <taxon>Gelidibacter</taxon>
    </lineage>
</organism>
<evidence type="ECO:0000256" key="1">
    <source>
        <dbReference type="SAM" id="SignalP"/>
    </source>
</evidence>
<dbReference type="RefSeq" id="WP_208232652.1">
    <property type="nucleotide sequence ID" value="NZ_JAGEVG010000004.1"/>
</dbReference>
<evidence type="ECO:0008006" key="4">
    <source>
        <dbReference type="Google" id="ProtNLM"/>
    </source>
</evidence>
<dbReference type="EMBL" id="JAGEVG010000004">
    <property type="protein sequence ID" value="MBO3097500.1"/>
    <property type="molecule type" value="Genomic_DNA"/>
</dbReference>
<reference evidence="2 3" key="1">
    <citation type="submission" date="2021-03" db="EMBL/GenBank/DDBJ databases">
        <title>Gelidibacter sp. nov., isolated from costal sediment.</title>
        <authorList>
            <person name="Lun K.-Y."/>
        </authorList>
    </citation>
    <scope>NUCLEOTIDE SEQUENCE [LARGE SCALE GENOMIC DNA]</scope>
    <source>
        <strain evidence="2 3">DF109</strain>
    </source>
</reference>
<sequence length="169" mass="17843">MKNLKKLLLLTIVFASLISCSKDDDGGDGGDAASGIIKAKVDGAQFSSMEITSFASKTSGGGQNTLALQGNTASQGISMTIFGYEGVGTYELKDSNVFITATYIEPKVSDPTNSPTWTAPYQDFGVVGEIKISEETSTHIIGTFIFKAKSTSNGSMKNITDGSFNLKKQ</sequence>
<keyword evidence="3" id="KW-1185">Reference proteome</keyword>
<keyword evidence="1" id="KW-0732">Signal</keyword>
<dbReference type="Proteomes" id="UP000681315">
    <property type="component" value="Unassembled WGS sequence"/>
</dbReference>
<evidence type="ECO:0000313" key="3">
    <source>
        <dbReference type="Proteomes" id="UP000681315"/>
    </source>
</evidence>
<feature type="signal peptide" evidence="1">
    <location>
        <begin position="1"/>
        <end position="21"/>
    </location>
</feature>
<dbReference type="PROSITE" id="PS51257">
    <property type="entry name" value="PROKAR_LIPOPROTEIN"/>
    <property type="match status" value="1"/>
</dbReference>
<comment type="caution">
    <text evidence="2">The sequence shown here is derived from an EMBL/GenBank/DDBJ whole genome shotgun (WGS) entry which is preliminary data.</text>
</comment>
<feature type="chain" id="PRO_5045879838" description="Lipoprotein" evidence="1">
    <location>
        <begin position="22"/>
        <end position="169"/>
    </location>
</feature>
<name>A0ABS3SP66_9FLAO</name>
<dbReference type="InterPro" id="IPR046219">
    <property type="entry name" value="DUF6252"/>
</dbReference>
<accession>A0ABS3SP66</accession>
<evidence type="ECO:0000313" key="2">
    <source>
        <dbReference type="EMBL" id="MBO3097500.1"/>
    </source>
</evidence>
<protein>
    <recommendedName>
        <fullName evidence="4">Lipoprotein</fullName>
    </recommendedName>
</protein>
<dbReference type="Pfam" id="PF19765">
    <property type="entry name" value="DUF6252"/>
    <property type="match status" value="1"/>
</dbReference>